<evidence type="ECO:0000256" key="2">
    <source>
        <dbReference type="ARBA" id="ARBA00022908"/>
    </source>
</evidence>
<comment type="caution">
    <text evidence="7">The sequence shown here is derived from an EMBL/GenBank/DDBJ whole genome shotgun (WGS) entry which is preliminary data.</text>
</comment>
<dbReference type="Pfam" id="PF00589">
    <property type="entry name" value="Phage_integrase"/>
    <property type="match status" value="1"/>
</dbReference>
<dbReference type="InterPro" id="IPR050090">
    <property type="entry name" value="Tyrosine_recombinase_XerCD"/>
</dbReference>
<evidence type="ECO:0000256" key="4">
    <source>
        <dbReference type="ARBA" id="ARBA00023172"/>
    </source>
</evidence>
<gene>
    <name evidence="7" type="ORF">NCTC11819_01352</name>
</gene>
<feature type="region of interest" description="Disordered" evidence="5">
    <location>
        <begin position="233"/>
        <end position="259"/>
    </location>
</feature>
<dbReference type="PROSITE" id="PS51898">
    <property type="entry name" value="TYR_RECOMBINASE"/>
    <property type="match status" value="1"/>
</dbReference>
<evidence type="ECO:0000313" key="7">
    <source>
        <dbReference type="EMBL" id="STO16778.1"/>
    </source>
</evidence>
<dbReference type="SUPFAM" id="SSF56349">
    <property type="entry name" value="DNA breaking-rejoining enzymes"/>
    <property type="match status" value="2"/>
</dbReference>
<dbReference type="GO" id="GO:0003677">
    <property type="term" value="F:DNA binding"/>
    <property type="evidence" value="ECO:0007669"/>
    <property type="project" value="UniProtKB-KW"/>
</dbReference>
<feature type="domain" description="Tyr recombinase" evidence="6">
    <location>
        <begin position="262"/>
        <end position="531"/>
    </location>
</feature>
<keyword evidence="4" id="KW-0233">DNA recombination</keyword>
<comment type="similarity">
    <text evidence="1">Belongs to the 'phage' integrase family.</text>
</comment>
<dbReference type="GO" id="GO:0006310">
    <property type="term" value="P:DNA recombination"/>
    <property type="evidence" value="ECO:0007669"/>
    <property type="project" value="UniProtKB-KW"/>
</dbReference>
<evidence type="ECO:0000259" key="6">
    <source>
        <dbReference type="PROSITE" id="PS51898"/>
    </source>
</evidence>
<reference evidence="7 8" key="1">
    <citation type="submission" date="2018-06" db="EMBL/GenBank/DDBJ databases">
        <authorList>
            <consortium name="Pathogen Informatics"/>
            <person name="Doyle S."/>
        </authorList>
    </citation>
    <scope>NUCLEOTIDE SEQUENCE [LARGE SCALE GENOMIC DNA]</scope>
    <source>
        <strain evidence="7 8">NCTC11819</strain>
    </source>
</reference>
<dbReference type="Gene3D" id="1.10.443.10">
    <property type="entry name" value="Intergrase catalytic core"/>
    <property type="match status" value="2"/>
</dbReference>
<dbReference type="PANTHER" id="PTHR30349">
    <property type="entry name" value="PHAGE INTEGRASE-RELATED"/>
    <property type="match status" value="1"/>
</dbReference>
<sequence length="542" mass="58955">MDNINLTQFATFGDFAQFWLATKVDTKPTTQACYRSLLQCAAARFADMPITQIERADIMRWIVDLIEQREYDAGQVRGPAHRVVHSTLALARCLGAIESNPATEITLPRIRNHSPRLDRRLAVPELESLAQQIGWWKLVPVHEVSLGLSGAFSRGESTRDRLGGGGGVPFHEAPSGGGGAAHDGESSRDMGVAPREPRAIPKITQRNPQFLQVKGKSGYLMRREERYGNRQLPASKRRHRGGNCRCLKGVSPENPSATRIATPPGTLPGTLPGAVPATPPEVNQLEVLILMLGYCGLRIGEALALTWSDIEWSRRIIQVRHAFTEVSGRLVLGTPKNGKTRTVPIPQFLVEGGLRRLFDFDRAVFAPFHEVPSQNLGHIQGYAPFGSPEASGDGGAPFHEAPSGVAGAAPDGESSRDMRVAPHEPRAVETFCGGETPRYTPGELRQVHVFRTRQNKPLRASNLRFHFALAAAAIGETGLHIHDLRHTAASLAVSAGANVKALAQMLGHSSAAMTLDVYADLFAEDLSDVADALDGLRRRQLR</sequence>
<dbReference type="EMBL" id="UGGQ01000006">
    <property type="protein sequence ID" value="STO16778.1"/>
    <property type="molecule type" value="Genomic_DNA"/>
</dbReference>
<proteinExistence type="inferred from homology"/>
<feature type="region of interest" description="Disordered" evidence="5">
    <location>
        <begin position="389"/>
        <end position="418"/>
    </location>
</feature>
<dbReference type="Gene3D" id="1.10.150.130">
    <property type="match status" value="1"/>
</dbReference>
<accession>A0A8G2HTQ6</accession>
<keyword evidence="2" id="KW-0229">DNA integration</keyword>
<dbReference type="InterPro" id="IPR013762">
    <property type="entry name" value="Integrase-like_cat_sf"/>
</dbReference>
<evidence type="ECO:0000256" key="3">
    <source>
        <dbReference type="ARBA" id="ARBA00023125"/>
    </source>
</evidence>
<feature type="region of interest" description="Disordered" evidence="5">
    <location>
        <begin position="155"/>
        <end position="207"/>
    </location>
</feature>
<dbReference type="PANTHER" id="PTHR30349:SF64">
    <property type="entry name" value="PROPHAGE INTEGRASE INTD-RELATED"/>
    <property type="match status" value="1"/>
</dbReference>
<evidence type="ECO:0000256" key="1">
    <source>
        <dbReference type="ARBA" id="ARBA00008857"/>
    </source>
</evidence>
<dbReference type="InterPro" id="IPR004107">
    <property type="entry name" value="Integrase_SAM-like_N"/>
</dbReference>
<dbReference type="InterPro" id="IPR011010">
    <property type="entry name" value="DNA_brk_join_enz"/>
</dbReference>
<dbReference type="AlphaFoldDB" id="A0A8G2HTQ6"/>
<protein>
    <submittedName>
        <fullName evidence="7">Site-specific tyrosine recombinase XerC</fullName>
    </submittedName>
</protein>
<dbReference type="CDD" id="cd01189">
    <property type="entry name" value="INT_ICEBs1_C_like"/>
    <property type="match status" value="1"/>
</dbReference>
<dbReference type="Pfam" id="PF14659">
    <property type="entry name" value="Phage_int_SAM_3"/>
    <property type="match status" value="1"/>
</dbReference>
<organism evidence="7 8">
    <name type="scientific">Mobiluncus mulieris</name>
    <dbReference type="NCBI Taxonomy" id="2052"/>
    <lineage>
        <taxon>Bacteria</taxon>
        <taxon>Bacillati</taxon>
        <taxon>Actinomycetota</taxon>
        <taxon>Actinomycetes</taxon>
        <taxon>Actinomycetales</taxon>
        <taxon>Actinomycetaceae</taxon>
        <taxon>Mobiluncus</taxon>
    </lineage>
</organism>
<evidence type="ECO:0000313" key="8">
    <source>
        <dbReference type="Proteomes" id="UP000255284"/>
    </source>
</evidence>
<dbReference type="Proteomes" id="UP000255284">
    <property type="component" value="Unassembled WGS sequence"/>
</dbReference>
<evidence type="ECO:0000256" key="5">
    <source>
        <dbReference type="SAM" id="MobiDB-lite"/>
    </source>
</evidence>
<dbReference type="InterPro" id="IPR002104">
    <property type="entry name" value="Integrase_catalytic"/>
</dbReference>
<name>A0A8G2HTQ6_9ACTO</name>
<dbReference type="GO" id="GO:0015074">
    <property type="term" value="P:DNA integration"/>
    <property type="evidence" value="ECO:0007669"/>
    <property type="project" value="UniProtKB-KW"/>
</dbReference>
<dbReference type="InterPro" id="IPR010998">
    <property type="entry name" value="Integrase_recombinase_N"/>
</dbReference>
<keyword evidence="3" id="KW-0238">DNA-binding</keyword>